<feature type="transmembrane region" description="Helical" evidence="6">
    <location>
        <begin position="219"/>
        <end position="246"/>
    </location>
</feature>
<feature type="transmembrane region" description="Helical" evidence="6">
    <location>
        <begin position="28"/>
        <end position="46"/>
    </location>
</feature>
<evidence type="ECO:0000256" key="5">
    <source>
        <dbReference type="ARBA" id="ARBA00023136"/>
    </source>
</evidence>
<dbReference type="InterPro" id="IPR051449">
    <property type="entry name" value="ABC-2_transporter_component"/>
</dbReference>
<dbReference type="PANTHER" id="PTHR30294:SF29">
    <property type="entry name" value="MULTIDRUG ABC TRANSPORTER PERMEASE YBHS-RELATED"/>
    <property type="match status" value="1"/>
</dbReference>
<name>A0A1I2PJN6_9ACTN</name>
<evidence type="ECO:0000313" key="8">
    <source>
        <dbReference type="EMBL" id="NYH83576.1"/>
    </source>
</evidence>
<feature type="domain" description="ABC-2 type transporter transmembrane" evidence="7">
    <location>
        <begin position="26"/>
        <end position="367"/>
    </location>
</feature>
<keyword evidence="4 6" id="KW-1133">Transmembrane helix</keyword>
<keyword evidence="11" id="KW-1185">Reference proteome</keyword>
<dbReference type="InterPro" id="IPR013525">
    <property type="entry name" value="ABC2_TM"/>
</dbReference>
<evidence type="ECO:0000256" key="6">
    <source>
        <dbReference type="SAM" id="Phobius"/>
    </source>
</evidence>
<evidence type="ECO:0000259" key="7">
    <source>
        <dbReference type="Pfam" id="PF12698"/>
    </source>
</evidence>
<dbReference type="EMBL" id="JACBZA010000001">
    <property type="protein sequence ID" value="NYH83576.1"/>
    <property type="molecule type" value="Genomic_DNA"/>
</dbReference>
<dbReference type="AlphaFoldDB" id="A0A1I2PJN6"/>
<feature type="transmembrane region" description="Helical" evidence="6">
    <location>
        <begin position="296"/>
        <end position="314"/>
    </location>
</feature>
<organism evidence="9 10">
    <name type="scientific">Actinopolymorpha cephalotaxi</name>
    <dbReference type="NCBI Taxonomy" id="504797"/>
    <lineage>
        <taxon>Bacteria</taxon>
        <taxon>Bacillati</taxon>
        <taxon>Actinomycetota</taxon>
        <taxon>Actinomycetes</taxon>
        <taxon>Propionibacteriales</taxon>
        <taxon>Actinopolymorphaceae</taxon>
        <taxon>Actinopolymorpha</taxon>
    </lineage>
</organism>
<evidence type="ECO:0000256" key="2">
    <source>
        <dbReference type="ARBA" id="ARBA00022475"/>
    </source>
</evidence>
<reference evidence="8 11" key="2">
    <citation type="submission" date="2020-07" db="EMBL/GenBank/DDBJ databases">
        <title>Sequencing the genomes of 1000 actinobacteria strains.</title>
        <authorList>
            <person name="Klenk H.-P."/>
        </authorList>
    </citation>
    <scope>NUCLEOTIDE SEQUENCE [LARGE SCALE GENOMIC DNA]</scope>
    <source>
        <strain evidence="8 11">DSM 45117</strain>
    </source>
</reference>
<dbReference type="EMBL" id="FOOI01000004">
    <property type="protein sequence ID" value="SFG16435.1"/>
    <property type="molecule type" value="Genomic_DNA"/>
</dbReference>
<feature type="transmembrane region" description="Helical" evidence="6">
    <location>
        <begin position="353"/>
        <end position="373"/>
    </location>
</feature>
<evidence type="ECO:0000313" key="9">
    <source>
        <dbReference type="EMBL" id="SFG16435.1"/>
    </source>
</evidence>
<feature type="transmembrane region" description="Helical" evidence="6">
    <location>
        <begin position="175"/>
        <end position="199"/>
    </location>
</feature>
<accession>A0A1I2PJN6</accession>
<evidence type="ECO:0000256" key="1">
    <source>
        <dbReference type="ARBA" id="ARBA00004651"/>
    </source>
</evidence>
<proteinExistence type="predicted"/>
<reference evidence="9 10" key="1">
    <citation type="submission" date="2016-10" db="EMBL/GenBank/DDBJ databases">
        <authorList>
            <person name="de Groot N.N."/>
        </authorList>
    </citation>
    <scope>NUCLEOTIDE SEQUENCE [LARGE SCALE GENOMIC DNA]</scope>
    <source>
        <strain evidence="9 10">CPCC 202808</strain>
    </source>
</reference>
<dbReference type="Pfam" id="PF12698">
    <property type="entry name" value="ABC2_membrane_3"/>
    <property type="match status" value="1"/>
</dbReference>
<dbReference type="GO" id="GO:0140359">
    <property type="term" value="F:ABC-type transporter activity"/>
    <property type="evidence" value="ECO:0007669"/>
    <property type="project" value="InterPro"/>
</dbReference>
<keyword evidence="3 6" id="KW-0812">Transmembrane</keyword>
<dbReference type="PANTHER" id="PTHR30294">
    <property type="entry name" value="MEMBRANE COMPONENT OF ABC TRANSPORTER YHHJ-RELATED"/>
    <property type="match status" value="1"/>
</dbReference>
<evidence type="ECO:0000256" key="4">
    <source>
        <dbReference type="ARBA" id="ARBA00022989"/>
    </source>
</evidence>
<dbReference type="RefSeq" id="WP_092882651.1">
    <property type="nucleotide sequence ID" value="NZ_FOOI01000004.1"/>
</dbReference>
<keyword evidence="5 6" id="KW-0472">Membrane</keyword>
<evidence type="ECO:0000256" key="3">
    <source>
        <dbReference type="ARBA" id="ARBA00022692"/>
    </source>
</evidence>
<dbReference type="Proteomes" id="UP000533017">
    <property type="component" value="Unassembled WGS sequence"/>
</dbReference>
<keyword evidence="2" id="KW-1003">Cell membrane</keyword>
<evidence type="ECO:0000313" key="11">
    <source>
        <dbReference type="Proteomes" id="UP000533017"/>
    </source>
</evidence>
<dbReference type="GO" id="GO:0005886">
    <property type="term" value="C:plasma membrane"/>
    <property type="evidence" value="ECO:0007669"/>
    <property type="project" value="UniProtKB-SubCell"/>
</dbReference>
<dbReference type="OrthoDB" id="3268959at2"/>
<dbReference type="STRING" id="504797.SAMN05421678_104172"/>
<gene>
    <name evidence="8" type="ORF">FHR37_002427</name>
    <name evidence="9" type="ORF">SAMN05421678_104172</name>
</gene>
<evidence type="ECO:0000313" key="10">
    <source>
        <dbReference type="Proteomes" id="UP000199052"/>
    </source>
</evidence>
<comment type="subcellular location">
    <subcellularLocation>
        <location evidence="1">Cell membrane</location>
        <topology evidence="1">Multi-pass membrane protein</topology>
    </subcellularLocation>
</comment>
<sequence>MSAPLTMVEATRTVARRELTERLRDKSFWVSTVITLLILGVVLFLPKLFGGDDTYRVAYAGPDADQLAASVKTQATALDVTVERARYADEAAARAAVTDGKLDAYVGTGTVIVKDKLDPQIGAAIQTAHRDVAAGQRLRQAGLDPAAVQAAQQVAPLAVDALDPTDPKADQRGQIAFIGSIVLYGQLIGYCMWVAFGIVEEKSSRVVELILSAISTKALLAGKILGIGLLGFAQLALIAAFGLALGNATGMLNVTADLLVPVGFVLLWFVLGYGFYSSVFAASAARVSRQEELQNVITPASMTIMVSFFATFYVNSNPDSLISRLLSVLPPFSALCAPVRMARGDAPLWEIGLALVLMLAAIAALVVSGARIYEGAILRMGAKISLLDAWRGARKGSSTPASVEATS</sequence>
<protein>
    <submittedName>
        <fullName evidence="9">ABC-2 type transport system permease protein</fullName>
    </submittedName>
</protein>
<dbReference type="Proteomes" id="UP000199052">
    <property type="component" value="Unassembled WGS sequence"/>
</dbReference>
<feature type="transmembrane region" description="Helical" evidence="6">
    <location>
        <begin position="258"/>
        <end position="276"/>
    </location>
</feature>